<dbReference type="Proteomes" id="UP000623129">
    <property type="component" value="Unassembled WGS sequence"/>
</dbReference>
<evidence type="ECO:0000256" key="5">
    <source>
        <dbReference type="ARBA" id="ARBA00022840"/>
    </source>
</evidence>
<keyword evidence="5" id="KW-0067">ATP-binding</keyword>
<dbReference type="GO" id="GO:0005739">
    <property type="term" value="C:mitochondrion"/>
    <property type="evidence" value="ECO:0007669"/>
    <property type="project" value="TreeGrafter"/>
</dbReference>
<name>A0A833QTM4_9POAL</name>
<comment type="similarity">
    <text evidence="1">Belongs to the IPP transferase family.</text>
</comment>
<evidence type="ECO:0000256" key="2">
    <source>
        <dbReference type="ARBA" id="ARBA00022679"/>
    </source>
</evidence>
<keyword evidence="2 6" id="KW-0808">Transferase</keyword>
<keyword evidence="3" id="KW-0203">Cytokinin biosynthesis</keyword>
<dbReference type="GO" id="GO:0005524">
    <property type="term" value="F:ATP binding"/>
    <property type="evidence" value="ECO:0007669"/>
    <property type="project" value="UniProtKB-KW"/>
</dbReference>
<dbReference type="EMBL" id="SWLB01000017">
    <property type="protein sequence ID" value="KAF3327262.1"/>
    <property type="molecule type" value="Genomic_DNA"/>
</dbReference>
<dbReference type="GO" id="GO:0009691">
    <property type="term" value="P:cytokinin biosynthetic process"/>
    <property type="evidence" value="ECO:0007669"/>
    <property type="project" value="UniProtKB-KW"/>
</dbReference>
<dbReference type="PANTHER" id="PTHR11088">
    <property type="entry name" value="TRNA DIMETHYLALLYLTRANSFERASE"/>
    <property type="match status" value="1"/>
</dbReference>
<dbReference type="PANTHER" id="PTHR11088:SF86">
    <property type="entry name" value="ADENYLATE ISOPENTENYLTRANSFERASE 4-RELATED"/>
    <property type="match status" value="1"/>
</dbReference>
<accession>A0A833QTM4</accession>
<evidence type="ECO:0000313" key="7">
    <source>
        <dbReference type="Proteomes" id="UP000623129"/>
    </source>
</evidence>
<dbReference type="Pfam" id="PF01745">
    <property type="entry name" value="IPT"/>
    <property type="match status" value="1"/>
</dbReference>
<dbReference type="GO" id="GO:0006400">
    <property type="term" value="P:tRNA modification"/>
    <property type="evidence" value="ECO:0007669"/>
    <property type="project" value="TreeGrafter"/>
</dbReference>
<gene>
    <name evidence="6" type="ORF">FCM35_KLT07380</name>
</gene>
<organism evidence="6 7">
    <name type="scientific">Carex littledalei</name>
    <dbReference type="NCBI Taxonomy" id="544730"/>
    <lineage>
        <taxon>Eukaryota</taxon>
        <taxon>Viridiplantae</taxon>
        <taxon>Streptophyta</taxon>
        <taxon>Embryophyta</taxon>
        <taxon>Tracheophyta</taxon>
        <taxon>Spermatophyta</taxon>
        <taxon>Magnoliopsida</taxon>
        <taxon>Liliopsida</taxon>
        <taxon>Poales</taxon>
        <taxon>Cyperaceae</taxon>
        <taxon>Cyperoideae</taxon>
        <taxon>Cariceae</taxon>
        <taxon>Carex</taxon>
        <taxon>Carex subgen. Euthyceras</taxon>
    </lineage>
</organism>
<dbReference type="InterPro" id="IPR027417">
    <property type="entry name" value="P-loop_NTPase"/>
</dbReference>
<dbReference type="InterPro" id="IPR039657">
    <property type="entry name" value="Dimethylallyltransferase"/>
</dbReference>
<reference evidence="6" key="1">
    <citation type="submission" date="2020-01" db="EMBL/GenBank/DDBJ databases">
        <title>Genome sequence of Kobresia littledalei, the first chromosome-level genome in the family Cyperaceae.</title>
        <authorList>
            <person name="Qu G."/>
        </authorList>
    </citation>
    <scope>NUCLEOTIDE SEQUENCE</scope>
    <source>
        <strain evidence="6">C.B.Clarke</strain>
        <tissue evidence="6">Leaf</tissue>
    </source>
</reference>
<dbReference type="Gene3D" id="3.40.50.300">
    <property type="entry name" value="P-loop containing nucleotide triphosphate hydrolases"/>
    <property type="match status" value="1"/>
</dbReference>
<dbReference type="AlphaFoldDB" id="A0A833QTM4"/>
<evidence type="ECO:0000256" key="1">
    <source>
        <dbReference type="ARBA" id="ARBA00005842"/>
    </source>
</evidence>
<evidence type="ECO:0000256" key="3">
    <source>
        <dbReference type="ARBA" id="ARBA00022712"/>
    </source>
</evidence>
<dbReference type="OrthoDB" id="775260at2759"/>
<proteinExistence type="inferred from homology"/>
<sequence>MMGATRTGKTHLSIDIAHQFLGEVVNSDKIQLYTGLDITTNKVHVPECTARCTTPPWVSSSRLRTLSRELPSTSNHCNLRRLQPTQTSSDRGRIEVQLHMMRRYNLRGGVENEIDLGYGVKSDLGQRRKKAVV</sequence>
<dbReference type="GO" id="GO:0052381">
    <property type="term" value="F:tRNA dimethylallyltransferase activity"/>
    <property type="evidence" value="ECO:0007669"/>
    <property type="project" value="TreeGrafter"/>
</dbReference>
<keyword evidence="4" id="KW-0547">Nucleotide-binding</keyword>
<evidence type="ECO:0000256" key="4">
    <source>
        <dbReference type="ARBA" id="ARBA00022741"/>
    </source>
</evidence>
<comment type="caution">
    <text evidence="6">The sequence shown here is derived from an EMBL/GenBank/DDBJ whole genome shotgun (WGS) entry which is preliminary data.</text>
</comment>
<evidence type="ECO:0000313" key="6">
    <source>
        <dbReference type="EMBL" id="KAF3327262.1"/>
    </source>
</evidence>
<keyword evidence="7" id="KW-1185">Reference proteome</keyword>
<protein>
    <submittedName>
        <fullName evidence="6">Adenylate isopentenyltransferase-like protein</fullName>
    </submittedName>
</protein>